<feature type="compositionally biased region" description="Low complexity" evidence="1">
    <location>
        <begin position="342"/>
        <end position="361"/>
    </location>
</feature>
<dbReference type="InterPro" id="IPR051681">
    <property type="entry name" value="Ser/Thr_Kinases-Pseudokinases"/>
</dbReference>
<feature type="region of interest" description="Disordered" evidence="1">
    <location>
        <begin position="687"/>
        <end position="709"/>
    </location>
</feature>
<dbReference type="PANTHER" id="PTHR44329:SF214">
    <property type="entry name" value="PROTEIN KINASE DOMAIN-CONTAINING PROTEIN"/>
    <property type="match status" value="1"/>
</dbReference>
<dbReference type="Gene3D" id="1.10.510.10">
    <property type="entry name" value="Transferase(Phosphotransferase) domain 1"/>
    <property type="match status" value="1"/>
</dbReference>
<dbReference type="Proteomes" id="UP000612055">
    <property type="component" value="Unassembled WGS sequence"/>
</dbReference>
<evidence type="ECO:0000313" key="3">
    <source>
        <dbReference type="EMBL" id="KAG2483405.1"/>
    </source>
</evidence>
<dbReference type="PANTHER" id="PTHR44329">
    <property type="entry name" value="SERINE/THREONINE-PROTEIN KINASE TNNI3K-RELATED"/>
    <property type="match status" value="1"/>
</dbReference>
<dbReference type="InterPro" id="IPR001245">
    <property type="entry name" value="Ser-Thr/Tyr_kinase_cat_dom"/>
</dbReference>
<accession>A0A835XHE8</accession>
<dbReference type="InterPro" id="IPR011009">
    <property type="entry name" value="Kinase-like_dom_sf"/>
</dbReference>
<feature type="compositionally biased region" description="Low complexity" evidence="1">
    <location>
        <begin position="294"/>
        <end position="313"/>
    </location>
</feature>
<feature type="region of interest" description="Disordered" evidence="1">
    <location>
        <begin position="552"/>
        <end position="572"/>
    </location>
</feature>
<feature type="compositionally biased region" description="Low complexity" evidence="1">
    <location>
        <begin position="134"/>
        <end position="143"/>
    </location>
</feature>
<feature type="compositionally biased region" description="Pro residues" evidence="1">
    <location>
        <begin position="144"/>
        <end position="164"/>
    </location>
</feature>
<organism evidence="3 4">
    <name type="scientific">Edaphochlamys debaryana</name>
    <dbReference type="NCBI Taxonomy" id="47281"/>
    <lineage>
        <taxon>Eukaryota</taxon>
        <taxon>Viridiplantae</taxon>
        <taxon>Chlorophyta</taxon>
        <taxon>core chlorophytes</taxon>
        <taxon>Chlorophyceae</taxon>
        <taxon>CS clade</taxon>
        <taxon>Chlamydomonadales</taxon>
        <taxon>Chlamydomonadales incertae sedis</taxon>
        <taxon>Edaphochlamys</taxon>
    </lineage>
</organism>
<proteinExistence type="predicted"/>
<dbReference type="AlphaFoldDB" id="A0A835XHE8"/>
<feature type="domain" description="Serine-threonine/tyrosine-protein kinase catalytic" evidence="2">
    <location>
        <begin position="714"/>
        <end position="789"/>
    </location>
</feature>
<sequence>MVCGGAITSLPSPAELAPAHDNLLRCFALAHASFAEVRALVGSAAWLSPSPTPRLGPGPDCPAPAGPSHGHVHGPRCLAEARGSLQGALEALAAVAEEGQQLQVLVTEWCDGGDLRSHIRRLQQQARRSHASSRRPLPVSLLPSPSPQPHAQPQPAVAAPPRPISLPTSPVSPAPLFRTAGSPRVGSPVSGPVGQGAASASTSLYGGSPPPAPSRLPSAGSGPGLSWAGPGLDRLAAVQAALDVARGVAALHAAGLTHGRLEPRTVLCASFPHARAEVPAAREELEAARLSQTAPAGSSARSLASAPLPLTAPGDGPASPVQGYSAELESGSGVPPRISRSQPGGPQQTSGGAGAAAAAPSPAEAATAAPAAGPVAAPAVAPVLAGSPQHSTALGRLFGASARQPLGVTVPTTAATAAIIPGVQAVATASLAPVGAQVQQGGGRQGAPRWSSSQLSVGYSAVTSTTVDRFNYTPTVSMAGTYARQSSSQADASAHGGNAAGVHTSRTVPYAVPALYGTSPGALVQIGPVSGAGELPDNAAATAAARAAAASASAAATTQPQTQPTGAPSRRPPALAAFTLKLALRAPTPLSSPDASGSTAVPPPLAAALGPWGGDPGIALGALPAVSTSRWRALAYAAPEAVRALAATLGALGAKTAVAGGGGAGGSSGGVEAEAVAVVLQGVGTGARGDGDEGVQAAAGPGSPGAGAPPVGPAADVYSLGALLWQLVSGGRPPHYERHPAQILMGLLSGDLDLALKWPEDVDPELAELGRACMRREPDSRPSAQEVVDGLSAALSRLR</sequence>
<evidence type="ECO:0000259" key="2">
    <source>
        <dbReference type="Pfam" id="PF07714"/>
    </source>
</evidence>
<protein>
    <recommendedName>
        <fullName evidence="2">Serine-threonine/tyrosine-protein kinase catalytic domain-containing protein</fullName>
    </recommendedName>
</protein>
<feature type="region of interest" description="Disordered" evidence="1">
    <location>
        <begin position="286"/>
        <end position="361"/>
    </location>
</feature>
<dbReference type="Pfam" id="PF07714">
    <property type="entry name" value="PK_Tyr_Ser-Thr"/>
    <property type="match status" value="1"/>
</dbReference>
<feature type="compositionally biased region" description="Low complexity" evidence="1">
    <location>
        <begin position="181"/>
        <end position="196"/>
    </location>
</feature>
<feature type="compositionally biased region" description="Low complexity" evidence="1">
    <location>
        <begin position="697"/>
        <end position="709"/>
    </location>
</feature>
<evidence type="ECO:0000313" key="4">
    <source>
        <dbReference type="Proteomes" id="UP000612055"/>
    </source>
</evidence>
<dbReference type="OrthoDB" id="563060at2759"/>
<dbReference type="SUPFAM" id="SSF56112">
    <property type="entry name" value="Protein kinase-like (PK-like)"/>
    <property type="match status" value="2"/>
</dbReference>
<gene>
    <name evidence="3" type="ORF">HYH03_017713</name>
</gene>
<reference evidence="3" key="1">
    <citation type="journal article" date="2020" name="bioRxiv">
        <title>Comparative genomics of Chlamydomonas.</title>
        <authorList>
            <person name="Craig R.J."/>
            <person name="Hasan A.R."/>
            <person name="Ness R.W."/>
            <person name="Keightley P.D."/>
        </authorList>
    </citation>
    <scope>NUCLEOTIDE SEQUENCE</scope>
    <source>
        <strain evidence="3">CCAP 11/70</strain>
    </source>
</reference>
<dbReference type="EMBL" id="JAEHOE010000177">
    <property type="protein sequence ID" value="KAG2483405.1"/>
    <property type="molecule type" value="Genomic_DNA"/>
</dbReference>
<keyword evidence="4" id="KW-1185">Reference proteome</keyword>
<feature type="compositionally biased region" description="Low complexity" evidence="1">
    <location>
        <begin position="552"/>
        <end position="569"/>
    </location>
</feature>
<evidence type="ECO:0000256" key="1">
    <source>
        <dbReference type="SAM" id="MobiDB-lite"/>
    </source>
</evidence>
<feature type="region of interest" description="Disordered" evidence="1">
    <location>
        <begin position="122"/>
        <end position="222"/>
    </location>
</feature>
<name>A0A835XHE8_9CHLO</name>
<dbReference type="GO" id="GO:0004674">
    <property type="term" value="F:protein serine/threonine kinase activity"/>
    <property type="evidence" value="ECO:0007669"/>
    <property type="project" value="TreeGrafter"/>
</dbReference>
<comment type="caution">
    <text evidence="3">The sequence shown here is derived from an EMBL/GenBank/DDBJ whole genome shotgun (WGS) entry which is preliminary data.</text>
</comment>